<name>A0A1I3PPE4_9SPHI</name>
<keyword evidence="3" id="KW-1185">Reference proteome</keyword>
<reference evidence="2 3" key="1">
    <citation type="submission" date="2016-10" db="EMBL/GenBank/DDBJ databases">
        <authorList>
            <person name="de Groot N.N."/>
        </authorList>
    </citation>
    <scope>NUCLEOTIDE SEQUENCE [LARGE SCALE GENOMIC DNA]</scope>
    <source>
        <strain evidence="2 3">RK1</strain>
    </source>
</reference>
<dbReference type="Gene3D" id="3.90.550.10">
    <property type="entry name" value="Spore Coat Polysaccharide Biosynthesis Protein SpsA, Chain A"/>
    <property type="match status" value="1"/>
</dbReference>
<dbReference type="SUPFAM" id="SSF53448">
    <property type="entry name" value="Nucleotide-diphospho-sugar transferases"/>
    <property type="match status" value="1"/>
</dbReference>
<accession>A0A1I3PPE4</accession>
<evidence type="ECO:0000313" key="3">
    <source>
        <dbReference type="Proteomes" id="UP000198670"/>
    </source>
</evidence>
<dbReference type="PANTHER" id="PTHR43685:SF2">
    <property type="entry name" value="GLYCOSYLTRANSFERASE 2-LIKE DOMAIN-CONTAINING PROTEIN"/>
    <property type="match status" value="1"/>
</dbReference>
<proteinExistence type="predicted"/>
<evidence type="ECO:0000259" key="1">
    <source>
        <dbReference type="Pfam" id="PF00535"/>
    </source>
</evidence>
<dbReference type="CDD" id="cd00761">
    <property type="entry name" value="Glyco_tranf_GTA_type"/>
    <property type="match status" value="1"/>
</dbReference>
<dbReference type="Proteomes" id="UP000198670">
    <property type="component" value="Unassembled WGS sequence"/>
</dbReference>
<dbReference type="PANTHER" id="PTHR43685">
    <property type="entry name" value="GLYCOSYLTRANSFERASE"/>
    <property type="match status" value="1"/>
</dbReference>
<feature type="domain" description="Glycosyltransferase 2-like" evidence="1">
    <location>
        <begin position="2"/>
        <end position="115"/>
    </location>
</feature>
<gene>
    <name evidence="2" type="ORF">SAMN05444682_108115</name>
</gene>
<keyword evidence="2" id="KW-0808">Transferase</keyword>
<dbReference type="Pfam" id="PF00535">
    <property type="entry name" value="Glycos_transf_2"/>
    <property type="match status" value="1"/>
</dbReference>
<organism evidence="2 3">
    <name type="scientific">Parapedobacter indicus</name>
    <dbReference type="NCBI Taxonomy" id="1477437"/>
    <lineage>
        <taxon>Bacteria</taxon>
        <taxon>Pseudomonadati</taxon>
        <taxon>Bacteroidota</taxon>
        <taxon>Sphingobacteriia</taxon>
        <taxon>Sphingobacteriales</taxon>
        <taxon>Sphingobacteriaceae</taxon>
        <taxon>Parapedobacter</taxon>
    </lineage>
</organism>
<dbReference type="EMBL" id="FOQO01000008">
    <property type="protein sequence ID" value="SFJ23355.1"/>
    <property type="molecule type" value="Genomic_DNA"/>
</dbReference>
<evidence type="ECO:0000313" key="2">
    <source>
        <dbReference type="EMBL" id="SFJ23355.1"/>
    </source>
</evidence>
<dbReference type="InterPro" id="IPR050834">
    <property type="entry name" value="Glycosyltransf_2"/>
</dbReference>
<protein>
    <submittedName>
        <fullName evidence="2">Glycosyl transferase family 2</fullName>
    </submittedName>
</protein>
<dbReference type="STRING" id="1477437.SAMN05444682_108115"/>
<sequence>MDDWECIIVDDGSTDRTAEVAAMFTDSDRRFRYYYQTNRGISAARNTGINEASGDFIQFLDADDLISADKLSIQKAFLQNHPEVDVSYTNAFYFYGDMPKKRYRSFYFDLMGRRHVGMEEWIPQVNASGTTLLAHLAIQNIAPINCMLTRKKLIDRIKGFDESYWFMEDWDFWLRCAFEGARFAFLGEQDAYVNIRMHGDSVSTNTYKMLLQHVRRIKQTEREIKVRGINGINFSAREFREPYKAILRKLIHTAGYTNLSKQKSIIKMIGGREFLKAYLSTLNRYCKGKLPQY</sequence>
<dbReference type="GO" id="GO:0016740">
    <property type="term" value="F:transferase activity"/>
    <property type="evidence" value="ECO:0007669"/>
    <property type="project" value="UniProtKB-KW"/>
</dbReference>
<dbReference type="InterPro" id="IPR029044">
    <property type="entry name" value="Nucleotide-diphossugar_trans"/>
</dbReference>
<dbReference type="InterPro" id="IPR001173">
    <property type="entry name" value="Glyco_trans_2-like"/>
</dbReference>
<dbReference type="AlphaFoldDB" id="A0A1I3PPE4"/>